<dbReference type="Gene3D" id="4.10.1240.50">
    <property type="match status" value="1"/>
</dbReference>
<dbReference type="AlphaFoldDB" id="A0A7R9QGY4"/>
<evidence type="ECO:0000256" key="1">
    <source>
        <dbReference type="ARBA" id="ARBA00004123"/>
    </source>
</evidence>
<feature type="domain" description="C2H2-type" evidence="10">
    <location>
        <begin position="394"/>
        <end position="419"/>
    </location>
</feature>
<gene>
    <name evidence="14" type="ORF">ONB1V03_LOCUS4350</name>
</gene>
<evidence type="ECO:0000259" key="12">
    <source>
        <dbReference type="PROSITE" id="PS51156"/>
    </source>
</evidence>
<dbReference type="PROSITE" id="PS51293">
    <property type="entry name" value="SANT"/>
    <property type="match status" value="1"/>
</dbReference>
<dbReference type="InterPro" id="IPR043151">
    <property type="entry name" value="BAH_sf"/>
</dbReference>
<keyword evidence="4 9" id="KW-0863">Zinc-finger</keyword>
<dbReference type="Pfam" id="PF00249">
    <property type="entry name" value="Myb_DNA-binding"/>
    <property type="match status" value="1"/>
</dbReference>
<dbReference type="PANTHER" id="PTHR10865">
    <property type="entry name" value="METASTASIS-ASSOCIATED PROTEIN AND MESODERM INDUCTION EARLY RESPONSE PROTEIN"/>
    <property type="match status" value="1"/>
</dbReference>
<dbReference type="InterPro" id="IPR040138">
    <property type="entry name" value="MIER/MTA"/>
</dbReference>
<evidence type="ECO:0000313" key="15">
    <source>
        <dbReference type="Proteomes" id="UP000728032"/>
    </source>
</evidence>
<evidence type="ECO:0000259" key="13">
    <source>
        <dbReference type="PROSITE" id="PS51293"/>
    </source>
</evidence>
<keyword evidence="5" id="KW-0862">Zinc</keyword>
<feature type="domain" description="ELM2" evidence="12">
    <location>
        <begin position="86"/>
        <end position="198"/>
    </location>
</feature>
<dbReference type="PROSITE" id="PS50157">
    <property type="entry name" value="ZINC_FINGER_C2H2_2"/>
    <property type="match status" value="2"/>
</dbReference>
<protein>
    <recommendedName>
        <fullName evidence="16">Metastasis-associated protein MTA3</fullName>
    </recommendedName>
</protein>
<feature type="domain" description="C2H2-type" evidence="10">
    <location>
        <begin position="369"/>
        <end position="396"/>
    </location>
</feature>
<dbReference type="InterPro" id="IPR001025">
    <property type="entry name" value="BAH_dom"/>
</dbReference>
<dbReference type="InterPro" id="IPR000679">
    <property type="entry name" value="Znf_GATA"/>
</dbReference>
<dbReference type="PROSITE" id="PS51156">
    <property type="entry name" value="ELM2"/>
    <property type="match status" value="1"/>
</dbReference>
<evidence type="ECO:0000259" key="11">
    <source>
        <dbReference type="PROSITE" id="PS51038"/>
    </source>
</evidence>
<organism evidence="14">
    <name type="scientific">Oppiella nova</name>
    <dbReference type="NCBI Taxonomy" id="334625"/>
    <lineage>
        <taxon>Eukaryota</taxon>
        <taxon>Metazoa</taxon>
        <taxon>Ecdysozoa</taxon>
        <taxon>Arthropoda</taxon>
        <taxon>Chelicerata</taxon>
        <taxon>Arachnida</taxon>
        <taxon>Acari</taxon>
        <taxon>Acariformes</taxon>
        <taxon>Sarcoptiformes</taxon>
        <taxon>Oribatida</taxon>
        <taxon>Brachypylina</taxon>
        <taxon>Oppioidea</taxon>
        <taxon>Oppiidae</taxon>
        <taxon>Oppiella</taxon>
    </lineage>
</organism>
<keyword evidence="7" id="KW-0539">Nucleus</keyword>
<dbReference type="GO" id="GO:0016581">
    <property type="term" value="C:NuRD complex"/>
    <property type="evidence" value="ECO:0007669"/>
    <property type="project" value="TreeGrafter"/>
</dbReference>
<dbReference type="GO" id="GO:0000122">
    <property type="term" value="P:negative regulation of transcription by RNA polymerase II"/>
    <property type="evidence" value="ECO:0007669"/>
    <property type="project" value="TreeGrafter"/>
</dbReference>
<evidence type="ECO:0000259" key="10">
    <source>
        <dbReference type="PROSITE" id="PS50157"/>
    </source>
</evidence>
<proteinExistence type="inferred from homology"/>
<dbReference type="SMART" id="SM00355">
    <property type="entry name" value="ZnF_C2H2"/>
    <property type="match status" value="2"/>
</dbReference>
<dbReference type="EMBL" id="CAJPVJ010001478">
    <property type="protein sequence ID" value="CAG2164801.1"/>
    <property type="molecule type" value="Genomic_DNA"/>
</dbReference>
<dbReference type="InterPro" id="IPR009057">
    <property type="entry name" value="Homeodomain-like_sf"/>
</dbReference>
<dbReference type="SMART" id="SM01189">
    <property type="entry name" value="ELM2"/>
    <property type="match status" value="1"/>
</dbReference>
<dbReference type="InterPro" id="IPR035170">
    <property type="entry name" value="MTA1_R1"/>
</dbReference>
<dbReference type="SMART" id="SM00717">
    <property type="entry name" value="SANT"/>
    <property type="match status" value="1"/>
</dbReference>
<keyword evidence="6" id="KW-0238">DNA-binding</keyword>
<dbReference type="InterPro" id="IPR017884">
    <property type="entry name" value="SANT_dom"/>
</dbReference>
<dbReference type="InterPro" id="IPR000949">
    <property type="entry name" value="ELM2_dom"/>
</dbReference>
<dbReference type="InterPro" id="IPR013087">
    <property type="entry name" value="Znf_C2H2_type"/>
</dbReference>
<feature type="non-terminal residue" evidence="14">
    <location>
        <position position="1"/>
    </location>
</feature>
<comment type="similarity">
    <text evidence="8">Belongs to the metastasis-associated protein family.</text>
</comment>
<dbReference type="PANTHER" id="PTHR10865:SF29">
    <property type="entry name" value="METASTASIS ASSOCIATED 1-LIKE, ISOFORM D"/>
    <property type="match status" value="1"/>
</dbReference>
<dbReference type="InterPro" id="IPR001005">
    <property type="entry name" value="SANT/Myb"/>
</dbReference>
<evidence type="ECO:0000256" key="7">
    <source>
        <dbReference type="ARBA" id="ARBA00023242"/>
    </source>
</evidence>
<dbReference type="OrthoDB" id="2193595at2759"/>
<evidence type="ECO:0008006" key="16">
    <source>
        <dbReference type="Google" id="ProtNLM"/>
    </source>
</evidence>
<dbReference type="SMART" id="SM00401">
    <property type="entry name" value="ZnF_GATA"/>
    <property type="match status" value="1"/>
</dbReference>
<comment type="subcellular location">
    <subcellularLocation>
        <location evidence="1">Nucleus</location>
    </subcellularLocation>
</comment>
<evidence type="ECO:0000256" key="6">
    <source>
        <dbReference type="ARBA" id="ARBA00023125"/>
    </source>
</evidence>
<keyword evidence="15" id="KW-1185">Reference proteome</keyword>
<feature type="domain" description="BAH" evidence="11">
    <location>
        <begin position="1"/>
        <end position="85"/>
    </location>
</feature>
<dbReference type="GO" id="GO:0003713">
    <property type="term" value="F:transcription coactivator activity"/>
    <property type="evidence" value="ECO:0007669"/>
    <property type="project" value="TreeGrafter"/>
</dbReference>
<name>A0A7R9QGY4_9ACAR</name>
<sequence>TKGALEEEQEREAEQFSEKNKHQLKLRELFLSRQVETLPATHIRGKCSVTLLNETESLASYLNKEDAFFYTLVYDPHQKTLLADRGEIRVGQRYQAEVPHNTLASGESDNRIVEELESLVYTPEHSLSDKQIDQYLIISRSVGTFARALDCSSSIKQPSLHMSAAAASRDITLLHAMNVLHQHNYDIGKAVCSLVPNNGPVLCRDEMEEWSASEANLFEEALEKYGKDFNDIRQDFLPWKSLKNLVEYYYMWKTTDRYVQQKRVKAVEAESKLKQVYIPNYNNKPNAVNGGMNLSNDANGANGRSCESCYKQTSSQWYAWGPPHLQCRLCQSCYTYWKKFGGLKYSSRIDIDKINSTARAPTDSQNSQYPCRECNKVFNRQERLASHMLSHRPHRCTITNCGKEFKFKAHLARHCATSHGLAMRSGSPRPIMKTRAAFYLCSTLAARVARRLCSKVLRPRHATRNPFLPININAIRLECQTKFANGIPPMPKTKPIERGKVTAISHKLGTPQMPCPEWLIATPKDQLPQPERLAFQPPPRGEDGQLMLPRIVAPPSTTPPEPQESIKTQWGINNLSPIMLRKRTFEQNGSPVPLKRRQLAPPSILGKAVPDFYGMTNRNTIITPLNGRAKVATITRVGGRKQMISWVDAPDDVYFVATDSTRYYHYWILNFVDN</sequence>
<dbReference type="EMBL" id="OC916303">
    <property type="protein sequence ID" value="CAD7643833.1"/>
    <property type="molecule type" value="Genomic_DNA"/>
</dbReference>
<dbReference type="SUPFAM" id="SSF46689">
    <property type="entry name" value="Homeodomain-like"/>
    <property type="match status" value="1"/>
</dbReference>
<dbReference type="FunFam" id="1.10.10.60:FF:000012">
    <property type="entry name" value="Metastasis-associated 1 family, member 3"/>
    <property type="match status" value="1"/>
</dbReference>
<evidence type="ECO:0000313" key="14">
    <source>
        <dbReference type="EMBL" id="CAD7643833.1"/>
    </source>
</evidence>
<feature type="domain" description="SANT" evidence="13">
    <location>
        <begin position="205"/>
        <end position="257"/>
    </location>
</feature>
<dbReference type="CDD" id="cd11661">
    <property type="entry name" value="SANT_MTA3_like"/>
    <property type="match status" value="1"/>
</dbReference>
<dbReference type="Pfam" id="PF17226">
    <property type="entry name" value="MTA_R1"/>
    <property type="match status" value="1"/>
</dbReference>
<dbReference type="Gene3D" id="2.30.30.490">
    <property type="match status" value="1"/>
</dbReference>
<keyword evidence="2" id="KW-0597">Phosphoprotein</keyword>
<dbReference type="Proteomes" id="UP000728032">
    <property type="component" value="Unassembled WGS sequence"/>
</dbReference>
<dbReference type="GO" id="GO:0042826">
    <property type="term" value="F:histone deacetylase binding"/>
    <property type="evidence" value="ECO:0007669"/>
    <property type="project" value="TreeGrafter"/>
</dbReference>
<dbReference type="GO" id="GO:0043565">
    <property type="term" value="F:sequence-specific DNA binding"/>
    <property type="evidence" value="ECO:0007669"/>
    <property type="project" value="InterPro"/>
</dbReference>
<dbReference type="SUPFAM" id="SSF57667">
    <property type="entry name" value="beta-beta-alpha zinc fingers"/>
    <property type="match status" value="1"/>
</dbReference>
<dbReference type="GO" id="GO:0008270">
    <property type="term" value="F:zinc ion binding"/>
    <property type="evidence" value="ECO:0007669"/>
    <property type="project" value="UniProtKB-KW"/>
</dbReference>
<evidence type="ECO:0000256" key="8">
    <source>
        <dbReference type="ARBA" id="ARBA00093454"/>
    </source>
</evidence>
<dbReference type="GO" id="GO:0003682">
    <property type="term" value="F:chromatin binding"/>
    <property type="evidence" value="ECO:0007669"/>
    <property type="project" value="InterPro"/>
</dbReference>
<evidence type="ECO:0000256" key="4">
    <source>
        <dbReference type="ARBA" id="ARBA00022771"/>
    </source>
</evidence>
<dbReference type="Gene3D" id="1.10.10.60">
    <property type="entry name" value="Homeodomain-like"/>
    <property type="match status" value="1"/>
</dbReference>
<dbReference type="GO" id="GO:0003714">
    <property type="term" value="F:transcription corepressor activity"/>
    <property type="evidence" value="ECO:0007669"/>
    <property type="project" value="TreeGrafter"/>
</dbReference>
<evidence type="ECO:0000256" key="3">
    <source>
        <dbReference type="ARBA" id="ARBA00022723"/>
    </source>
</evidence>
<evidence type="ECO:0000256" key="5">
    <source>
        <dbReference type="ARBA" id="ARBA00022833"/>
    </source>
</evidence>
<evidence type="ECO:0000256" key="9">
    <source>
        <dbReference type="PROSITE-ProRule" id="PRU00042"/>
    </source>
</evidence>
<dbReference type="PROSITE" id="PS51038">
    <property type="entry name" value="BAH"/>
    <property type="match status" value="1"/>
</dbReference>
<dbReference type="InterPro" id="IPR036236">
    <property type="entry name" value="Znf_C2H2_sf"/>
</dbReference>
<keyword evidence="3" id="KW-0479">Metal-binding</keyword>
<accession>A0A7R9QGY4</accession>
<dbReference type="FunFam" id="4.10.1240.50:FF:000001">
    <property type="entry name" value="Metastasis-associated 1 family, member 3"/>
    <property type="match status" value="1"/>
</dbReference>
<dbReference type="Pfam" id="PF01448">
    <property type="entry name" value="ELM2"/>
    <property type="match status" value="1"/>
</dbReference>
<dbReference type="Pfam" id="PF01426">
    <property type="entry name" value="BAH"/>
    <property type="match status" value="1"/>
</dbReference>
<dbReference type="PROSITE" id="PS00028">
    <property type="entry name" value="ZINC_FINGER_C2H2_1"/>
    <property type="match status" value="2"/>
</dbReference>
<evidence type="ECO:0000256" key="2">
    <source>
        <dbReference type="ARBA" id="ARBA00022553"/>
    </source>
</evidence>
<dbReference type="Gene3D" id="3.30.160.60">
    <property type="entry name" value="Classic Zinc Finger"/>
    <property type="match status" value="1"/>
</dbReference>
<reference evidence="14" key="1">
    <citation type="submission" date="2020-11" db="EMBL/GenBank/DDBJ databases">
        <authorList>
            <person name="Tran Van P."/>
        </authorList>
    </citation>
    <scope>NUCLEOTIDE SEQUENCE</scope>
</reference>